<dbReference type="EMBL" id="JAOCDZ010000004">
    <property type="protein sequence ID" value="MDH0735788.1"/>
    <property type="molecule type" value="Genomic_DNA"/>
</dbReference>
<feature type="domain" description="Type II secretion system protein GspG C-terminal" evidence="1">
    <location>
        <begin position="17"/>
        <end position="121"/>
    </location>
</feature>
<dbReference type="NCBIfam" id="TIGR01710">
    <property type="entry name" value="typeII_sec_gspG"/>
    <property type="match status" value="1"/>
</dbReference>
<protein>
    <submittedName>
        <fullName evidence="2">Type II secretion system major pseudopilin GspG</fullName>
    </submittedName>
</protein>
<gene>
    <name evidence="2" type="primary">gspG</name>
    <name evidence="2" type="ORF">N5D93_08200</name>
</gene>
<name>A0AA42IVF7_9BURK</name>
<dbReference type="InterPro" id="IPR013545">
    <property type="entry name" value="T2SS_protein-GspG_C"/>
</dbReference>
<dbReference type="GO" id="GO:0015628">
    <property type="term" value="P:protein secretion by the type II secretion system"/>
    <property type="evidence" value="ECO:0007669"/>
    <property type="project" value="InterPro"/>
</dbReference>
<sequence>MVVIVIMGILAALIVPRVLDRPDQARQVAARQDIGGIMQALKLYRLDNGRYPTTAQGLRALAEKPDGASNWRGYLDKLPNDPWGHPYQYLSPGVKGDIDVFSFGADNKPGGENGDADIGSWEL</sequence>
<dbReference type="Pfam" id="PF08334">
    <property type="entry name" value="T2SSG"/>
    <property type="match status" value="1"/>
</dbReference>
<evidence type="ECO:0000313" key="3">
    <source>
        <dbReference type="Proteomes" id="UP001161094"/>
    </source>
</evidence>
<accession>A0AA42IVF7</accession>
<evidence type="ECO:0000313" key="2">
    <source>
        <dbReference type="EMBL" id="MDH0735788.1"/>
    </source>
</evidence>
<dbReference type="InterPro" id="IPR045584">
    <property type="entry name" value="Pilin-like"/>
</dbReference>
<dbReference type="AlphaFoldDB" id="A0AA42IVF7"/>
<evidence type="ECO:0000259" key="1">
    <source>
        <dbReference type="Pfam" id="PF08334"/>
    </source>
</evidence>
<reference evidence="2" key="1">
    <citation type="submission" date="2022-09" db="EMBL/GenBank/DDBJ databases">
        <title>Intensive care unit water sources are persistently colonized with multi-drug resistant bacteria and are the site of extensive horizontal gene transfer of antibiotic resistance genes.</title>
        <authorList>
            <person name="Diorio-Toth L."/>
        </authorList>
    </citation>
    <scope>NUCLEOTIDE SEQUENCE</scope>
    <source>
        <strain evidence="2">GD03843</strain>
    </source>
</reference>
<dbReference type="SUPFAM" id="SSF54523">
    <property type="entry name" value="Pili subunits"/>
    <property type="match status" value="1"/>
</dbReference>
<dbReference type="GO" id="GO:0015627">
    <property type="term" value="C:type II protein secretion system complex"/>
    <property type="evidence" value="ECO:0007669"/>
    <property type="project" value="InterPro"/>
</dbReference>
<organism evidence="2 3">
    <name type="scientific">Achromobacter spanius</name>
    <dbReference type="NCBI Taxonomy" id="217203"/>
    <lineage>
        <taxon>Bacteria</taxon>
        <taxon>Pseudomonadati</taxon>
        <taxon>Pseudomonadota</taxon>
        <taxon>Betaproteobacteria</taxon>
        <taxon>Burkholderiales</taxon>
        <taxon>Alcaligenaceae</taxon>
        <taxon>Achromobacter</taxon>
    </lineage>
</organism>
<dbReference type="InterPro" id="IPR010054">
    <property type="entry name" value="Type2_sec_GspG"/>
</dbReference>
<dbReference type="Gene3D" id="3.30.700.10">
    <property type="entry name" value="Glycoprotein, Type 4 Pilin"/>
    <property type="match status" value="1"/>
</dbReference>
<proteinExistence type="predicted"/>
<dbReference type="Proteomes" id="UP001161094">
    <property type="component" value="Unassembled WGS sequence"/>
</dbReference>
<comment type="caution">
    <text evidence="2">The sequence shown here is derived from an EMBL/GenBank/DDBJ whole genome shotgun (WGS) entry which is preliminary data.</text>
</comment>